<sequence>MWHRFWDKKEKSKTLVDQLDKNNLPRHIAIIMDGNGRWAQKRGLPRAVGHKTGVEALRDIVKACSNLGIEVLTVYAFSTENWSRPKDEVNILMNLLIDYLRRELDELHQNKVCIQMIGNMEQLPLEAQKELKRSIKKTENNRGLILNLALNYGGRAEITSAVRRLCEEVMNKELTPEKITGEVISQHLFTSGLPDPDLLIRTSGELRVSNFLLWQIAYTEIVVTECLWPDFNPDQLIEALLEFQKRERRFGGLNKR</sequence>
<keyword evidence="1 2" id="KW-0808">Transferase</keyword>
<dbReference type="InterPro" id="IPR001441">
    <property type="entry name" value="UPP_synth-like"/>
</dbReference>
<dbReference type="Gene3D" id="3.40.1180.10">
    <property type="entry name" value="Decaprenyl diphosphate synthase-like"/>
    <property type="match status" value="1"/>
</dbReference>
<evidence type="ECO:0000313" key="4">
    <source>
        <dbReference type="Proteomes" id="UP000553059"/>
    </source>
</evidence>
<dbReference type="InterPro" id="IPR036424">
    <property type="entry name" value="UPP_synth-like_sf"/>
</dbReference>
<dbReference type="GO" id="GO:0008834">
    <property type="term" value="F:ditrans,polycis-undecaprenyl-diphosphate synthase [(2E,6E)-farnesyl-diphosphate specific] activity"/>
    <property type="evidence" value="ECO:0007669"/>
    <property type="project" value="TreeGrafter"/>
</dbReference>
<comment type="function">
    <text evidence="2">Catalyzes the condensation of isopentenyl diphosphate (IPP) with allylic pyrophosphates generating different type of terpenoids.</text>
</comment>
<dbReference type="PANTHER" id="PTHR10291">
    <property type="entry name" value="DEHYDRODOLICHYL DIPHOSPHATE SYNTHASE FAMILY MEMBER"/>
    <property type="match status" value="1"/>
</dbReference>
<dbReference type="PANTHER" id="PTHR10291:SF0">
    <property type="entry name" value="DEHYDRODOLICHYL DIPHOSPHATE SYNTHASE 2"/>
    <property type="match status" value="1"/>
</dbReference>
<feature type="binding site" evidence="2">
    <location>
        <begin position="207"/>
        <end position="209"/>
    </location>
    <ligand>
        <name>substrate</name>
    </ligand>
</feature>
<keyword evidence="2" id="KW-0460">Magnesium</keyword>
<comment type="similarity">
    <text evidence="2">Belongs to the UPP synthase family.</text>
</comment>
<feature type="binding site" evidence="2">
    <location>
        <begin position="78"/>
        <end position="80"/>
    </location>
    <ligand>
        <name>substrate</name>
    </ligand>
</feature>
<feature type="active site" description="Proton acceptor" evidence="2">
    <location>
        <position position="81"/>
    </location>
</feature>
<feature type="binding site" evidence="2">
    <location>
        <position position="38"/>
    </location>
    <ligand>
        <name>substrate</name>
    </ligand>
</feature>
<dbReference type="PROSITE" id="PS01066">
    <property type="entry name" value="UPP_SYNTHASE"/>
    <property type="match status" value="1"/>
</dbReference>
<feature type="active site" evidence="2">
    <location>
        <position position="33"/>
    </location>
</feature>
<dbReference type="HAMAP" id="MF_01139">
    <property type="entry name" value="ISPT"/>
    <property type="match status" value="1"/>
</dbReference>
<comment type="caution">
    <text evidence="3">The sequence shown here is derived from an EMBL/GenBank/DDBJ whole genome shotgun (WGS) entry which is preliminary data.</text>
</comment>
<dbReference type="FunFam" id="3.40.1180.10:FF:000001">
    <property type="entry name" value="(2E,6E)-farnesyl-diphosphate-specific ditrans,polycis-undecaprenyl-diphosphate synthase"/>
    <property type="match status" value="1"/>
</dbReference>
<comment type="subunit">
    <text evidence="2">Homodimer.</text>
</comment>
<proteinExistence type="inferred from homology"/>
<dbReference type="GO" id="GO:0016094">
    <property type="term" value="P:polyprenol biosynthetic process"/>
    <property type="evidence" value="ECO:0007669"/>
    <property type="project" value="TreeGrafter"/>
</dbReference>
<gene>
    <name evidence="3" type="ORF">GX523_05030</name>
</gene>
<organism evidence="3 4">
    <name type="scientific">Desulfitobacterium dehalogenans</name>
    <dbReference type="NCBI Taxonomy" id="36854"/>
    <lineage>
        <taxon>Bacteria</taxon>
        <taxon>Bacillati</taxon>
        <taxon>Bacillota</taxon>
        <taxon>Clostridia</taxon>
        <taxon>Eubacteriales</taxon>
        <taxon>Desulfitobacteriaceae</taxon>
        <taxon>Desulfitobacterium</taxon>
    </lineage>
</organism>
<evidence type="ECO:0000313" key="3">
    <source>
        <dbReference type="EMBL" id="HHY26109.1"/>
    </source>
</evidence>
<feature type="binding site" evidence="2">
    <location>
        <position position="84"/>
    </location>
    <ligand>
        <name>substrate</name>
    </ligand>
</feature>
<dbReference type="Proteomes" id="UP000553059">
    <property type="component" value="Unassembled WGS sequence"/>
</dbReference>
<dbReference type="EMBL" id="DUTF01000112">
    <property type="protein sequence ID" value="HHY26109.1"/>
    <property type="molecule type" value="Genomic_DNA"/>
</dbReference>
<dbReference type="AlphaFoldDB" id="A0A7C6Z392"/>
<dbReference type="NCBIfam" id="NF011405">
    <property type="entry name" value="PRK14830.1"/>
    <property type="match status" value="1"/>
</dbReference>
<dbReference type="EC" id="2.5.1.-" evidence="2"/>
<dbReference type="NCBIfam" id="TIGR00055">
    <property type="entry name" value="uppS"/>
    <property type="match status" value="1"/>
</dbReference>
<evidence type="ECO:0000256" key="2">
    <source>
        <dbReference type="HAMAP-Rule" id="MF_01139"/>
    </source>
</evidence>
<feature type="binding site" evidence="2">
    <location>
        <position position="82"/>
    </location>
    <ligand>
        <name>substrate</name>
    </ligand>
</feature>
<comment type="cofactor">
    <cofactor evidence="2">
        <name>Mg(2+)</name>
        <dbReference type="ChEBI" id="CHEBI:18420"/>
    </cofactor>
    <text evidence="2">Binds 2 magnesium ions per subunit.</text>
</comment>
<evidence type="ECO:0000256" key="1">
    <source>
        <dbReference type="ARBA" id="ARBA00022679"/>
    </source>
</evidence>
<dbReference type="GO" id="GO:0000287">
    <property type="term" value="F:magnesium ion binding"/>
    <property type="evidence" value="ECO:0007669"/>
    <property type="project" value="UniProtKB-UniRule"/>
</dbReference>
<feature type="binding site" evidence="2">
    <location>
        <position position="46"/>
    </location>
    <ligand>
        <name>substrate</name>
    </ligand>
</feature>
<feature type="binding site" evidence="2">
    <location>
        <begin position="34"/>
        <end position="37"/>
    </location>
    <ligand>
        <name>substrate</name>
    </ligand>
</feature>
<feature type="binding site" evidence="2">
    <location>
        <position position="50"/>
    </location>
    <ligand>
        <name>substrate</name>
    </ligand>
</feature>
<feature type="binding site" evidence="2">
    <location>
        <position position="220"/>
    </location>
    <ligand>
        <name>Mg(2+)</name>
        <dbReference type="ChEBI" id="CHEBI:18420"/>
    </ligand>
</feature>
<feature type="binding site" evidence="2">
    <location>
        <position position="33"/>
    </location>
    <ligand>
        <name>Mg(2+)</name>
        <dbReference type="ChEBI" id="CHEBI:18420"/>
    </ligand>
</feature>
<reference evidence="3 4" key="1">
    <citation type="journal article" date="2020" name="Biotechnol. Biofuels">
        <title>New insights from the biogas microbiome by comprehensive genome-resolved metagenomics of nearly 1600 species originating from multiple anaerobic digesters.</title>
        <authorList>
            <person name="Campanaro S."/>
            <person name="Treu L."/>
            <person name="Rodriguez-R L.M."/>
            <person name="Kovalovszki A."/>
            <person name="Ziels R.M."/>
            <person name="Maus I."/>
            <person name="Zhu X."/>
            <person name="Kougias P.G."/>
            <person name="Basile A."/>
            <person name="Luo G."/>
            <person name="Schluter A."/>
            <person name="Konstantinidis K.T."/>
            <person name="Angelidaki I."/>
        </authorList>
    </citation>
    <scope>NUCLEOTIDE SEQUENCE [LARGE SCALE GENOMIC DNA]</scope>
    <source>
        <strain evidence="3">AS05jafATM_4</strain>
    </source>
</reference>
<dbReference type="SUPFAM" id="SSF64005">
    <property type="entry name" value="Undecaprenyl diphosphate synthase"/>
    <property type="match status" value="1"/>
</dbReference>
<name>A0A7C6Z392_9FIRM</name>
<dbReference type="GO" id="GO:0030145">
    <property type="term" value="F:manganese ion binding"/>
    <property type="evidence" value="ECO:0007669"/>
    <property type="project" value="TreeGrafter"/>
</dbReference>
<dbReference type="CDD" id="cd00475">
    <property type="entry name" value="Cis_IPPS"/>
    <property type="match status" value="1"/>
</dbReference>
<accession>A0A7C6Z392</accession>
<dbReference type="InterPro" id="IPR018520">
    <property type="entry name" value="UPP_synth-like_CS"/>
</dbReference>
<feature type="binding site" evidence="2">
    <location>
        <position position="201"/>
    </location>
    <ligand>
        <name>substrate</name>
    </ligand>
</feature>
<dbReference type="GO" id="GO:0005829">
    <property type="term" value="C:cytosol"/>
    <property type="evidence" value="ECO:0007669"/>
    <property type="project" value="TreeGrafter"/>
</dbReference>
<dbReference type="Pfam" id="PF01255">
    <property type="entry name" value="Prenyltransf"/>
    <property type="match status" value="1"/>
</dbReference>
<keyword evidence="2" id="KW-0479">Metal-binding</keyword>
<protein>
    <recommendedName>
        <fullName evidence="2">Isoprenyl transferase</fullName>
        <ecNumber evidence="2">2.5.1.-</ecNumber>
    </recommendedName>
</protein>